<keyword evidence="1" id="KW-0472">Membrane</keyword>
<comment type="caution">
    <text evidence="2">The sequence shown here is derived from an EMBL/GenBank/DDBJ whole genome shotgun (WGS) entry which is preliminary data.</text>
</comment>
<accession>A0AAV5VSN7</accession>
<protein>
    <recommendedName>
        <fullName evidence="4">G protein-coupled receptor</fullName>
    </recommendedName>
</protein>
<evidence type="ECO:0000313" key="3">
    <source>
        <dbReference type="Proteomes" id="UP001432322"/>
    </source>
</evidence>
<dbReference type="InterPro" id="IPR019429">
    <property type="entry name" value="7TM_GPCR_serpentine_rcpt_Sri"/>
</dbReference>
<reference evidence="2" key="1">
    <citation type="submission" date="2023-10" db="EMBL/GenBank/DDBJ databases">
        <title>Genome assembly of Pristionchus species.</title>
        <authorList>
            <person name="Yoshida K."/>
            <person name="Sommer R.J."/>
        </authorList>
    </citation>
    <scope>NUCLEOTIDE SEQUENCE</scope>
    <source>
        <strain evidence="2">RS5133</strain>
    </source>
</reference>
<organism evidence="2 3">
    <name type="scientific">Pristionchus fissidentatus</name>
    <dbReference type="NCBI Taxonomy" id="1538716"/>
    <lineage>
        <taxon>Eukaryota</taxon>
        <taxon>Metazoa</taxon>
        <taxon>Ecdysozoa</taxon>
        <taxon>Nematoda</taxon>
        <taxon>Chromadorea</taxon>
        <taxon>Rhabditida</taxon>
        <taxon>Rhabditina</taxon>
        <taxon>Diplogasteromorpha</taxon>
        <taxon>Diplogasteroidea</taxon>
        <taxon>Neodiplogasteridae</taxon>
        <taxon>Pristionchus</taxon>
    </lineage>
</organism>
<dbReference type="Pfam" id="PF10327">
    <property type="entry name" value="7TM_GPCR_Sri"/>
    <property type="match status" value="1"/>
</dbReference>
<dbReference type="PANTHER" id="PTHR45830">
    <property type="entry name" value="SERPENTINE RECEPTOR, CLASS I"/>
    <property type="match status" value="1"/>
</dbReference>
<feature type="transmembrane region" description="Helical" evidence="1">
    <location>
        <begin position="20"/>
        <end position="38"/>
    </location>
</feature>
<dbReference type="Proteomes" id="UP001432322">
    <property type="component" value="Unassembled WGS sequence"/>
</dbReference>
<evidence type="ECO:0000256" key="1">
    <source>
        <dbReference type="SAM" id="Phobius"/>
    </source>
</evidence>
<gene>
    <name evidence="2" type="ORF">PFISCL1PPCAC_13019</name>
</gene>
<dbReference type="EMBL" id="BTSY01000004">
    <property type="protein sequence ID" value="GMT21722.1"/>
    <property type="molecule type" value="Genomic_DNA"/>
</dbReference>
<proteinExistence type="predicted"/>
<keyword evidence="1" id="KW-0812">Transmembrane</keyword>
<keyword evidence="1" id="KW-1133">Transmembrane helix</keyword>
<keyword evidence="3" id="KW-1185">Reference proteome</keyword>
<dbReference type="PANTHER" id="PTHR45830:SF15">
    <property type="entry name" value="SERPENTINE RECEPTOR, CLASS I"/>
    <property type="match status" value="1"/>
</dbReference>
<name>A0AAV5VSN7_9BILA</name>
<dbReference type="AlphaFoldDB" id="A0AAV5VSN7"/>
<feature type="transmembrane region" description="Helical" evidence="1">
    <location>
        <begin position="95"/>
        <end position="116"/>
    </location>
</feature>
<evidence type="ECO:0008006" key="4">
    <source>
        <dbReference type="Google" id="ProtNLM"/>
    </source>
</evidence>
<feature type="non-terminal residue" evidence="2">
    <location>
        <position position="127"/>
    </location>
</feature>
<sequence length="127" mass="13765">MPNLTLDPVWLAFMPVYQHSIGFSTHAISALAIYLMVAKTPKAGRAFARYLILLQLSILSVDLNFGALSATTGIYPVPGGLCNGVLCTHSGLSGHAGTVLMYFSVAFVSMSIIYCFHFKYITIRAMV</sequence>
<evidence type="ECO:0000313" key="2">
    <source>
        <dbReference type="EMBL" id="GMT21722.1"/>
    </source>
</evidence>
<feature type="transmembrane region" description="Helical" evidence="1">
    <location>
        <begin position="50"/>
        <end position="75"/>
    </location>
</feature>